<name>D3FEL0_CONWI</name>
<feature type="signal peptide" evidence="2">
    <location>
        <begin position="1"/>
        <end position="23"/>
    </location>
</feature>
<protein>
    <recommendedName>
        <fullName evidence="3">ASPIC/UnbV domain-containing protein</fullName>
    </recommendedName>
</protein>
<organism evidence="4 5">
    <name type="scientific">Conexibacter woesei (strain DSM 14684 / CCUG 47730 / CIP 108061 / JCM 11494 / NBRC 100937 / ID131577)</name>
    <dbReference type="NCBI Taxonomy" id="469383"/>
    <lineage>
        <taxon>Bacteria</taxon>
        <taxon>Bacillati</taxon>
        <taxon>Actinomycetota</taxon>
        <taxon>Thermoleophilia</taxon>
        <taxon>Solirubrobacterales</taxon>
        <taxon>Conexibacteraceae</taxon>
        <taxon>Conexibacter</taxon>
    </lineage>
</organism>
<dbReference type="HOGENOM" id="CLU_462105_0_0_11"/>
<proteinExistence type="predicted"/>
<evidence type="ECO:0000259" key="3">
    <source>
        <dbReference type="Pfam" id="PF07593"/>
    </source>
</evidence>
<dbReference type="AlphaFoldDB" id="D3FEL0"/>
<evidence type="ECO:0000256" key="2">
    <source>
        <dbReference type="SAM" id="SignalP"/>
    </source>
</evidence>
<reference evidence="4 5" key="1">
    <citation type="journal article" date="2010" name="Stand. Genomic Sci.">
        <title>Complete genome sequence of Conexibacter woesei type strain (ID131577).</title>
        <authorList>
            <person name="Pukall R."/>
            <person name="Lapidus A."/>
            <person name="Glavina Del Rio T."/>
            <person name="Copeland A."/>
            <person name="Tice H."/>
            <person name="Cheng J.-F."/>
            <person name="Lucas S."/>
            <person name="Chen F."/>
            <person name="Nolan M."/>
            <person name="Bruce D."/>
            <person name="Goodwin L."/>
            <person name="Pitluck S."/>
            <person name="Mavromatis K."/>
            <person name="Ivanova N."/>
            <person name="Ovchinnikova G."/>
            <person name="Pati A."/>
            <person name="Chen A."/>
            <person name="Palaniappan K."/>
            <person name="Land M."/>
            <person name="Hauser L."/>
            <person name="Chang Y.-J."/>
            <person name="Jeffries C.D."/>
            <person name="Chain P."/>
            <person name="Meincke L."/>
            <person name="Sims D."/>
            <person name="Brettin T."/>
            <person name="Detter J.C."/>
            <person name="Rohde M."/>
            <person name="Goeker M."/>
            <person name="Bristow J."/>
            <person name="Eisen J.A."/>
            <person name="Markowitz V."/>
            <person name="Kyrpides N.C."/>
            <person name="Klenk H.-P."/>
            <person name="Hugenholtz P."/>
        </authorList>
    </citation>
    <scope>NUCLEOTIDE SEQUENCE [LARGE SCALE GENOMIC DNA]</scope>
    <source>
        <strain evidence="5">DSM 14684 / CIP 108061 / JCM 11494 / NBRC 100937 / ID131577</strain>
    </source>
</reference>
<dbReference type="InterPro" id="IPR011519">
    <property type="entry name" value="UnbV_ASPIC"/>
</dbReference>
<dbReference type="eggNOG" id="COG0457">
    <property type="taxonomic scope" value="Bacteria"/>
</dbReference>
<dbReference type="KEGG" id="cwo:Cwoe_1255"/>
<dbReference type="OrthoDB" id="9758772at2"/>
<keyword evidence="1 2" id="KW-0732">Signal</keyword>
<dbReference type="STRING" id="469383.Cwoe_1255"/>
<accession>D3FEL0</accession>
<dbReference type="InterPro" id="IPR013517">
    <property type="entry name" value="FG-GAP"/>
</dbReference>
<reference evidence="5" key="2">
    <citation type="submission" date="2010-01" db="EMBL/GenBank/DDBJ databases">
        <title>The complete genome of Conexibacter woesei DSM 14684.</title>
        <authorList>
            <consortium name="US DOE Joint Genome Institute (JGI-PGF)"/>
            <person name="Lucas S."/>
            <person name="Copeland A."/>
            <person name="Lapidus A."/>
            <person name="Glavina del Rio T."/>
            <person name="Dalin E."/>
            <person name="Tice H."/>
            <person name="Bruce D."/>
            <person name="Goodwin L."/>
            <person name="Pitluck S."/>
            <person name="Kyrpides N."/>
            <person name="Mavromatis K."/>
            <person name="Ivanova N."/>
            <person name="Mikhailova N."/>
            <person name="Chertkov O."/>
            <person name="Brettin T."/>
            <person name="Detter J.C."/>
            <person name="Han C."/>
            <person name="Larimer F."/>
            <person name="Land M."/>
            <person name="Hauser L."/>
            <person name="Markowitz V."/>
            <person name="Cheng J.-F."/>
            <person name="Hugenholtz P."/>
            <person name="Woyke T."/>
            <person name="Wu D."/>
            <person name="Pukall R."/>
            <person name="Steenblock K."/>
            <person name="Schneider S."/>
            <person name="Klenk H.-P."/>
            <person name="Eisen J.A."/>
        </authorList>
    </citation>
    <scope>NUCLEOTIDE SEQUENCE [LARGE SCALE GENOMIC DNA]</scope>
    <source>
        <strain evidence="5">DSM 14684 / CIP 108061 / JCM 11494 / NBRC 100937 / ID131577</strain>
    </source>
</reference>
<evidence type="ECO:0000313" key="5">
    <source>
        <dbReference type="Proteomes" id="UP000008229"/>
    </source>
</evidence>
<dbReference type="InterPro" id="IPR028994">
    <property type="entry name" value="Integrin_alpha_N"/>
</dbReference>
<dbReference type="Pfam" id="PF07593">
    <property type="entry name" value="UnbV_ASPIC"/>
    <property type="match status" value="1"/>
</dbReference>
<evidence type="ECO:0000313" key="4">
    <source>
        <dbReference type="EMBL" id="ADB49684.1"/>
    </source>
</evidence>
<dbReference type="RefSeq" id="WP_012932735.1">
    <property type="nucleotide sequence ID" value="NC_013739.1"/>
</dbReference>
<dbReference type="Proteomes" id="UP000008229">
    <property type="component" value="Chromosome"/>
</dbReference>
<feature type="domain" description="ASPIC/UnbV" evidence="3">
    <location>
        <begin position="490"/>
        <end position="563"/>
    </location>
</feature>
<dbReference type="SUPFAM" id="SSF69318">
    <property type="entry name" value="Integrin alpha N-terminal domain"/>
    <property type="match status" value="1"/>
</dbReference>
<dbReference type="PANTHER" id="PTHR16026:SF0">
    <property type="entry name" value="CARTILAGE ACIDIC PROTEIN 1"/>
    <property type="match status" value="1"/>
</dbReference>
<gene>
    <name evidence="4" type="ordered locus">Cwoe_1255</name>
</gene>
<dbReference type="InterPro" id="IPR027039">
    <property type="entry name" value="Crtac1"/>
</dbReference>
<sequence precursor="true">MRCKAVLAAALAAAAIAPAAAQAAQPPIALTETTRATGLWDPLLGMYAHAALAGDVNDDGWTDVVVGTFGDRPDSDYTVRDSPGRAPDRLLLGGPGGFRADPDFPSFTARTTGGAIVDLDGDGDNDVVLSRNGVERAVDPTGVYSTPSMVLRNDGGRFTVAQELFARRTMRHVGVLDYDADGDLDLFFVNDRYYGRESSVLLRNDGGLSFTDVTAETGLPASGLTGLAVSTADLTGDSQPDLLVSGSRRSEPRSAGVLESGAARIFVNRDGRFVETDASAFHFRTLSTSDESGGVAVGDLNRDGRPDLVLGQHVAGTPASNPILADGQAIRVYLHEGIGPDGGPRYREIGSEIGLGLVHTRAPHVQLEDMDDDGWLDIVAATSVGDGTRPAVFRGLGVEGGLPRFENPAGLARAERTTPPEQSGWEALGMYRYWGTGTTLDYDRDGRMDVLLAEWFPDLPSRLMRNDSGSRWPLLRNRWLNVETTAPAAGVGAQVDVYKAGRAGDPRALLGSRPIVASTGYAGGVEPRVHFGLGRRLLVDVKVTLPNDGGVRTHRFVPANRTLRVR</sequence>
<evidence type="ECO:0000256" key="1">
    <source>
        <dbReference type="ARBA" id="ARBA00022729"/>
    </source>
</evidence>
<feature type="chain" id="PRO_5003044193" description="ASPIC/UnbV domain-containing protein" evidence="2">
    <location>
        <begin position="24"/>
        <end position="566"/>
    </location>
</feature>
<dbReference type="EMBL" id="CP001854">
    <property type="protein sequence ID" value="ADB49684.1"/>
    <property type="molecule type" value="Genomic_DNA"/>
</dbReference>
<dbReference type="PANTHER" id="PTHR16026">
    <property type="entry name" value="CARTILAGE ACIDIC PROTEIN 1"/>
    <property type="match status" value="1"/>
</dbReference>
<keyword evidence="5" id="KW-1185">Reference proteome</keyword>
<dbReference type="Gene3D" id="2.130.10.130">
    <property type="entry name" value="Integrin alpha, N-terminal"/>
    <property type="match status" value="2"/>
</dbReference>
<dbReference type="Pfam" id="PF13517">
    <property type="entry name" value="FG-GAP_3"/>
    <property type="match status" value="2"/>
</dbReference>